<evidence type="ECO:0000313" key="3">
    <source>
        <dbReference type="EMBL" id="CAL4073123.1"/>
    </source>
</evidence>
<keyword evidence="2" id="KW-1133">Transmembrane helix</keyword>
<protein>
    <submittedName>
        <fullName evidence="3">Uncharacterized protein</fullName>
    </submittedName>
</protein>
<gene>
    <name evidence="3" type="ORF">MNOR_LOCUS9025</name>
</gene>
<reference evidence="3 4" key="1">
    <citation type="submission" date="2024-05" db="EMBL/GenBank/DDBJ databases">
        <authorList>
            <person name="Wallberg A."/>
        </authorList>
    </citation>
    <scope>NUCLEOTIDE SEQUENCE [LARGE SCALE GENOMIC DNA]</scope>
</reference>
<feature type="compositionally biased region" description="Polar residues" evidence="1">
    <location>
        <begin position="103"/>
        <end position="122"/>
    </location>
</feature>
<dbReference type="AlphaFoldDB" id="A0AAV2Q9R6"/>
<evidence type="ECO:0000256" key="2">
    <source>
        <dbReference type="SAM" id="Phobius"/>
    </source>
</evidence>
<comment type="caution">
    <text evidence="3">The sequence shown here is derived from an EMBL/GenBank/DDBJ whole genome shotgun (WGS) entry which is preliminary data.</text>
</comment>
<evidence type="ECO:0000313" key="4">
    <source>
        <dbReference type="Proteomes" id="UP001497623"/>
    </source>
</evidence>
<feature type="region of interest" description="Disordered" evidence="1">
    <location>
        <begin position="94"/>
        <end position="130"/>
    </location>
</feature>
<sequence length="214" mass="23995">MAKGEYSYITSQITDKDQNVNKKIEDSQPQNAKADLLTKRIDNDVGNISNVNDIQGEGKRLAEEEQHGDGGKVSPVLHSLLSDKNDVDVRNIEGPQKLGISTEPGSTDRNIDSENNNDTSIQEQHREHTKENNTLLHTSQATSSRSNNTVNYFLLILCIAVMLVKKSFLEPILIIITILAEPYFCYTNISVDKTVVFGAQIQSRRNTETMYRAR</sequence>
<name>A0AAV2Q9R6_MEGNR</name>
<organism evidence="3 4">
    <name type="scientific">Meganyctiphanes norvegica</name>
    <name type="common">Northern krill</name>
    <name type="synonym">Thysanopoda norvegica</name>
    <dbReference type="NCBI Taxonomy" id="48144"/>
    <lineage>
        <taxon>Eukaryota</taxon>
        <taxon>Metazoa</taxon>
        <taxon>Ecdysozoa</taxon>
        <taxon>Arthropoda</taxon>
        <taxon>Crustacea</taxon>
        <taxon>Multicrustacea</taxon>
        <taxon>Malacostraca</taxon>
        <taxon>Eumalacostraca</taxon>
        <taxon>Eucarida</taxon>
        <taxon>Euphausiacea</taxon>
        <taxon>Euphausiidae</taxon>
        <taxon>Meganyctiphanes</taxon>
    </lineage>
</organism>
<evidence type="ECO:0000256" key="1">
    <source>
        <dbReference type="SAM" id="MobiDB-lite"/>
    </source>
</evidence>
<accession>A0AAV2Q9R6</accession>
<keyword evidence="2" id="KW-0812">Transmembrane</keyword>
<keyword evidence="4" id="KW-1185">Reference proteome</keyword>
<feature type="transmembrane region" description="Helical" evidence="2">
    <location>
        <begin position="150"/>
        <end position="169"/>
    </location>
</feature>
<proteinExistence type="predicted"/>
<dbReference type="EMBL" id="CAXKWB010004278">
    <property type="protein sequence ID" value="CAL4073123.1"/>
    <property type="molecule type" value="Genomic_DNA"/>
</dbReference>
<dbReference type="Proteomes" id="UP001497623">
    <property type="component" value="Unassembled WGS sequence"/>
</dbReference>
<keyword evidence="2" id="KW-0472">Membrane</keyword>